<protein>
    <submittedName>
        <fullName evidence="6">NUDIX domain-containing protein</fullName>
    </submittedName>
</protein>
<evidence type="ECO:0000259" key="5">
    <source>
        <dbReference type="PROSITE" id="PS51462"/>
    </source>
</evidence>
<dbReference type="InterPro" id="IPR015797">
    <property type="entry name" value="NUDIX_hydrolase-like_dom_sf"/>
</dbReference>
<feature type="region of interest" description="Disordered" evidence="4">
    <location>
        <begin position="1"/>
        <end position="90"/>
    </location>
</feature>
<organism evidence="6 7">
    <name type="scientific">Streptomyces spectabilis</name>
    <dbReference type="NCBI Taxonomy" id="68270"/>
    <lineage>
        <taxon>Bacteria</taxon>
        <taxon>Bacillati</taxon>
        <taxon>Actinomycetota</taxon>
        <taxon>Actinomycetes</taxon>
        <taxon>Kitasatosporales</taxon>
        <taxon>Streptomycetaceae</taxon>
        <taxon>Streptomyces</taxon>
    </lineage>
</organism>
<feature type="domain" description="Nudix hydrolase" evidence="5">
    <location>
        <begin position="128"/>
        <end position="262"/>
    </location>
</feature>
<dbReference type="InterPro" id="IPR020084">
    <property type="entry name" value="NUDIX_hydrolase_CS"/>
</dbReference>
<dbReference type="Pfam" id="PF00293">
    <property type="entry name" value="NUDIX"/>
    <property type="match status" value="1"/>
</dbReference>
<dbReference type="GO" id="GO:0016787">
    <property type="term" value="F:hydrolase activity"/>
    <property type="evidence" value="ECO:0007669"/>
    <property type="project" value="UniProtKB-KW"/>
</dbReference>
<gene>
    <name evidence="6" type="ORF">FH965_12180</name>
</gene>
<dbReference type="Proteomes" id="UP000316806">
    <property type="component" value="Chromosome"/>
</dbReference>
<feature type="compositionally biased region" description="Low complexity" evidence="4">
    <location>
        <begin position="1"/>
        <end position="15"/>
    </location>
</feature>
<evidence type="ECO:0000256" key="1">
    <source>
        <dbReference type="ARBA" id="ARBA00001946"/>
    </source>
</evidence>
<evidence type="ECO:0000313" key="6">
    <source>
        <dbReference type="EMBL" id="QDQ11247.1"/>
    </source>
</evidence>
<dbReference type="PANTHER" id="PTHR43046">
    <property type="entry name" value="GDP-MANNOSE MANNOSYL HYDROLASE"/>
    <property type="match status" value="1"/>
</dbReference>
<feature type="region of interest" description="Disordered" evidence="4">
    <location>
        <begin position="278"/>
        <end position="302"/>
    </location>
</feature>
<evidence type="ECO:0000256" key="4">
    <source>
        <dbReference type="SAM" id="MobiDB-lite"/>
    </source>
</evidence>
<evidence type="ECO:0000256" key="3">
    <source>
        <dbReference type="ARBA" id="ARBA00022842"/>
    </source>
</evidence>
<evidence type="ECO:0000256" key="2">
    <source>
        <dbReference type="ARBA" id="ARBA00022801"/>
    </source>
</evidence>
<proteinExistence type="predicted"/>
<keyword evidence="2" id="KW-0378">Hydrolase</keyword>
<evidence type="ECO:0000313" key="7">
    <source>
        <dbReference type="Proteomes" id="UP000316806"/>
    </source>
</evidence>
<accession>A0A516R6E8</accession>
<comment type="cofactor">
    <cofactor evidence="1">
        <name>Mg(2+)</name>
        <dbReference type="ChEBI" id="CHEBI:18420"/>
    </cofactor>
</comment>
<sequence length="302" mass="31846">MGLRSSSAASTSTTAFIKKIRQNNDTARTPSLLPQHPYPPGPDATRRTPSNRSSLPEPPGRDPSVATPISGRGWAAGRAGGAVSAQAPEVVRAAPPPFRVAHARTRPRRAAGREAVAMSENSIAPQPAVTPVVAAATLIEHEGRLLLVHHARTGYWVVPGGKAEGRETPRECARREAREEIGVPVTVGRLLAFQHLPGGTYGIGDKPMPCLLFVFAGTIDPADRSRVRIPEGELLGFDWVEPDRAVRLTDATNTELLTAAVQAAANGTAAYLEVAPPASSQRAVSGRRTAEPGVALTATPHH</sequence>
<feature type="compositionally biased region" description="Low complexity" evidence="4">
    <location>
        <begin position="70"/>
        <end position="85"/>
    </location>
</feature>
<name>A0A516R6E8_STRST</name>
<keyword evidence="3" id="KW-0460">Magnesium</keyword>
<dbReference type="EMBL" id="CP040916">
    <property type="protein sequence ID" value="QDQ11247.1"/>
    <property type="molecule type" value="Genomic_DNA"/>
</dbReference>
<dbReference type="PROSITE" id="PS00893">
    <property type="entry name" value="NUDIX_BOX"/>
    <property type="match status" value="1"/>
</dbReference>
<dbReference type="Gene3D" id="3.90.79.10">
    <property type="entry name" value="Nucleoside Triphosphate Pyrophosphohydrolase"/>
    <property type="match status" value="1"/>
</dbReference>
<dbReference type="SUPFAM" id="SSF55811">
    <property type="entry name" value="Nudix"/>
    <property type="match status" value="1"/>
</dbReference>
<reference evidence="6 7" key="1">
    <citation type="journal article" date="2019" name="J. Ind. Microbiol. Biotechnol.">
        <title>The complete genomic sequence of Streptomyces spectabilis NRRL-2792 and identification of secondary metabolite biosynthetic gene clusters.</title>
        <authorList>
            <person name="Sinha A."/>
            <person name="Phillips-Salemka S."/>
            <person name="Niraula T.A."/>
            <person name="Short K.A."/>
            <person name="Niraula N.P."/>
        </authorList>
    </citation>
    <scope>NUCLEOTIDE SEQUENCE [LARGE SCALE GENOMIC DNA]</scope>
    <source>
        <strain evidence="6 7">NRRL 2792</strain>
    </source>
</reference>
<dbReference type="PANTHER" id="PTHR43046:SF12">
    <property type="entry name" value="GDP-MANNOSE MANNOSYL HYDROLASE"/>
    <property type="match status" value="1"/>
</dbReference>
<dbReference type="AlphaFoldDB" id="A0A516R6E8"/>
<dbReference type="InterPro" id="IPR000086">
    <property type="entry name" value="NUDIX_hydrolase_dom"/>
</dbReference>
<dbReference type="PROSITE" id="PS51462">
    <property type="entry name" value="NUDIX"/>
    <property type="match status" value="1"/>
</dbReference>